<reference evidence="1" key="1">
    <citation type="journal article" date="2014" name="Front. Microbiol.">
        <title>High frequency of phylogenetically diverse reductive dehalogenase-homologous genes in deep subseafloor sedimentary metagenomes.</title>
        <authorList>
            <person name="Kawai M."/>
            <person name="Futagami T."/>
            <person name="Toyoda A."/>
            <person name="Takaki Y."/>
            <person name="Nishi S."/>
            <person name="Hori S."/>
            <person name="Arai W."/>
            <person name="Tsubouchi T."/>
            <person name="Morono Y."/>
            <person name="Uchiyama I."/>
            <person name="Ito T."/>
            <person name="Fujiyama A."/>
            <person name="Inagaki F."/>
            <person name="Takami H."/>
        </authorList>
    </citation>
    <scope>NUCLEOTIDE SEQUENCE</scope>
    <source>
        <strain evidence="1">Expedition CK06-06</strain>
    </source>
</reference>
<dbReference type="AlphaFoldDB" id="X1GCG4"/>
<dbReference type="EMBL" id="BARU01008534">
    <property type="protein sequence ID" value="GAH42485.1"/>
    <property type="molecule type" value="Genomic_DNA"/>
</dbReference>
<feature type="non-terminal residue" evidence="1">
    <location>
        <position position="1"/>
    </location>
</feature>
<sequence length="210" mass="24213">RKRFGRYLIDNLRNILGNPVASTDYSFQPTVDAIKKLKSFDPDRINIDKWNEIEDQVELHKDKVFISCGQQNEHEIELGQEIVRAIKQETGLEGYFAENQQSLEGVTRNIFNAIYNSEAFIAVMHRRDILNNKPVEYRGSVWVEQEIAIAAFLVQVLGINIPNLVFIQSGIKREGVRGFVLLNAIEFKNNQEVLNKVRKWLPTLIDEQGK</sequence>
<accession>X1GCG4</accession>
<organism evidence="1">
    <name type="scientific">marine sediment metagenome</name>
    <dbReference type="NCBI Taxonomy" id="412755"/>
    <lineage>
        <taxon>unclassified sequences</taxon>
        <taxon>metagenomes</taxon>
        <taxon>ecological metagenomes</taxon>
    </lineage>
</organism>
<proteinExistence type="predicted"/>
<evidence type="ECO:0000313" key="1">
    <source>
        <dbReference type="EMBL" id="GAH42485.1"/>
    </source>
</evidence>
<comment type="caution">
    <text evidence="1">The sequence shown here is derived from an EMBL/GenBank/DDBJ whole genome shotgun (WGS) entry which is preliminary data.</text>
</comment>
<gene>
    <name evidence="1" type="ORF">S03H2_16673</name>
</gene>
<protein>
    <recommendedName>
        <fullName evidence="2">CD-NTase-associated protein 12/Pycsar effector protein TIR domain-containing protein</fullName>
    </recommendedName>
</protein>
<name>X1GCG4_9ZZZZ</name>
<evidence type="ECO:0008006" key="2">
    <source>
        <dbReference type="Google" id="ProtNLM"/>
    </source>
</evidence>